<dbReference type="InParanoid" id="A0A0C3FC33"/>
<evidence type="ECO:0000313" key="1">
    <source>
        <dbReference type="EMBL" id="KIM82165.1"/>
    </source>
</evidence>
<evidence type="ECO:0000313" key="2">
    <source>
        <dbReference type="Proteomes" id="UP000054166"/>
    </source>
</evidence>
<dbReference type="EMBL" id="KN832995">
    <property type="protein sequence ID" value="KIM82165.1"/>
    <property type="molecule type" value="Genomic_DNA"/>
</dbReference>
<dbReference type="HOGENOM" id="CLU_2386962_0_0_1"/>
<keyword evidence="2" id="KW-1185">Reference proteome</keyword>
<sequence>MLTFITAQQRITTLQWRVQNKSYSLFIWFEMPRVVGVRLTVRSPFCMTVASMPPRATQSDNMQVDQYGVSPEGVVARPNDTCDSARASLPASLQ</sequence>
<name>A0A0C3FC33_PILCF</name>
<reference evidence="1 2" key="1">
    <citation type="submission" date="2014-04" db="EMBL/GenBank/DDBJ databases">
        <authorList>
            <consortium name="DOE Joint Genome Institute"/>
            <person name="Kuo A."/>
            <person name="Tarkka M."/>
            <person name="Buscot F."/>
            <person name="Kohler A."/>
            <person name="Nagy L.G."/>
            <person name="Floudas D."/>
            <person name="Copeland A."/>
            <person name="Barry K.W."/>
            <person name="Cichocki N."/>
            <person name="Veneault-Fourrey C."/>
            <person name="LaButti K."/>
            <person name="Lindquist E.A."/>
            <person name="Lipzen A."/>
            <person name="Lundell T."/>
            <person name="Morin E."/>
            <person name="Murat C."/>
            <person name="Sun H."/>
            <person name="Tunlid A."/>
            <person name="Henrissat B."/>
            <person name="Grigoriev I.V."/>
            <person name="Hibbett D.S."/>
            <person name="Martin F."/>
            <person name="Nordberg H.P."/>
            <person name="Cantor M.N."/>
            <person name="Hua S.X."/>
        </authorList>
    </citation>
    <scope>NUCLEOTIDE SEQUENCE [LARGE SCALE GENOMIC DNA]</scope>
    <source>
        <strain evidence="1 2">F 1598</strain>
    </source>
</reference>
<gene>
    <name evidence="1" type="ORF">PILCRDRAFT_470242</name>
</gene>
<dbReference type="AlphaFoldDB" id="A0A0C3FC33"/>
<reference evidence="2" key="2">
    <citation type="submission" date="2015-01" db="EMBL/GenBank/DDBJ databases">
        <title>Evolutionary Origins and Diversification of the Mycorrhizal Mutualists.</title>
        <authorList>
            <consortium name="DOE Joint Genome Institute"/>
            <consortium name="Mycorrhizal Genomics Consortium"/>
            <person name="Kohler A."/>
            <person name="Kuo A."/>
            <person name="Nagy L.G."/>
            <person name="Floudas D."/>
            <person name="Copeland A."/>
            <person name="Barry K.W."/>
            <person name="Cichocki N."/>
            <person name="Veneault-Fourrey C."/>
            <person name="LaButti K."/>
            <person name="Lindquist E.A."/>
            <person name="Lipzen A."/>
            <person name="Lundell T."/>
            <person name="Morin E."/>
            <person name="Murat C."/>
            <person name="Riley R."/>
            <person name="Ohm R."/>
            <person name="Sun H."/>
            <person name="Tunlid A."/>
            <person name="Henrissat B."/>
            <person name="Grigoriev I.V."/>
            <person name="Hibbett D.S."/>
            <person name="Martin F."/>
        </authorList>
    </citation>
    <scope>NUCLEOTIDE SEQUENCE [LARGE SCALE GENOMIC DNA]</scope>
    <source>
        <strain evidence="2">F 1598</strain>
    </source>
</reference>
<proteinExistence type="predicted"/>
<dbReference type="Proteomes" id="UP000054166">
    <property type="component" value="Unassembled WGS sequence"/>
</dbReference>
<accession>A0A0C3FC33</accession>
<organism evidence="1 2">
    <name type="scientific">Piloderma croceum (strain F 1598)</name>
    <dbReference type="NCBI Taxonomy" id="765440"/>
    <lineage>
        <taxon>Eukaryota</taxon>
        <taxon>Fungi</taxon>
        <taxon>Dikarya</taxon>
        <taxon>Basidiomycota</taxon>
        <taxon>Agaricomycotina</taxon>
        <taxon>Agaricomycetes</taxon>
        <taxon>Agaricomycetidae</taxon>
        <taxon>Atheliales</taxon>
        <taxon>Atheliaceae</taxon>
        <taxon>Piloderma</taxon>
    </lineage>
</organism>
<protein>
    <submittedName>
        <fullName evidence="1">Uncharacterized protein</fullName>
    </submittedName>
</protein>